<keyword evidence="7" id="KW-1185">Reference proteome</keyword>
<reference evidence="6 7" key="1">
    <citation type="submission" date="2019-12" db="EMBL/GenBank/DDBJ databases">
        <title>Genomic-based taxomic classification of the family Erythrobacteraceae.</title>
        <authorList>
            <person name="Xu L."/>
        </authorList>
    </citation>
    <scope>NUCLEOTIDE SEQUENCE [LARGE SCALE GENOMIC DNA]</scope>
    <source>
        <strain evidence="6 7">M0322</strain>
    </source>
</reference>
<evidence type="ECO:0000256" key="4">
    <source>
        <dbReference type="ARBA" id="ARBA00023136"/>
    </source>
</evidence>
<feature type="transmembrane region" description="Helical" evidence="5">
    <location>
        <begin position="6"/>
        <end position="23"/>
    </location>
</feature>
<dbReference type="EMBL" id="WTYV01000005">
    <property type="protein sequence ID" value="MXO72570.1"/>
    <property type="molecule type" value="Genomic_DNA"/>
</dbReference>
<evidence type="ECO:0000313" key="7">
    <source>
        <dbReference type="Proteomes" id="UP000466966"/>
    </source>
</evidence>
<dbReference type="Gene3D" id="1.20.120.550">
    <property type="entry name" value="Membrane associated eicosanoid/glutathione metabolism-like domain"/>
    <property type="match status" value="1"/>
</dbReference>
<accession>A0A844Z079</accession>
<dbReference type="Pfam" id="PF01124">
    <property type="entry name" value="MAPEG"/>
    <property type="match status" value="1"/>
</dbReference>
<organism evidence="6 7">
    <name type="scientific">Alteraurantiacibacter buctensis</name>
    <dbReference type="NCBI Taxonomy" id="1503981"/>
    <lineage>
        <taxon>Bacteria</taxon>
        <taxon>Pseudomonadati</taxon>
        <taxon>Pseudomonadota</taxon>
        <taxon>Alphaproteobacteria</taxon>
        <taxon>Sphingomonadales</taxon>
        <taxon>Erythrobacteraceae</taxon>
        <taxon>Alteraurantiacibacter</taxon>
    </lineage>
</organism>
<dbReference type="OrthoDB" id="7619858at2"/>
<feature type="transmembrane region" description="Helical" evidence="5">
    <location>
        <begin position="107"/>
        <end position="128"/>
    </location>
</feature>
<keyword evidence="2 5" id="KW-0812">Transmembrane</keyword>
<name>A0A844Z079_9SPHN</name>
<keyword evidence="3 5" id="KW-1133">Transmembrane helix</keyword>
<proteinExistence type="predicted"/>
<evidence type="ECO:0000256" key="3">
    <source>
        <dbReference type="ARBA" id="ARBA00022989"/>
    </source>
</evidence>
<keyword evidence="4 5" id="KW-0472">Membrane</keyword>
<gene>
    <name evidence="6" type="ORF">GRI99_13140</name>
</gene>
<dbReference type="SUPFAM" id="SSF161084">
    <property type="entry name" value="MAPEG domain-like"/>
    <property type="match status" value="1"/>
</dbReference>
<evidence type="ECO:0000256" key="1">
    <source>
        <dbReference type="ARBA" id="ARBA00004370"/>
    </source>
</evidence>
<dbReference type="AlphaFoldDB" id="A0A844Z079"/>
<dbReference type="InterPro" id="IPR023352">
    <property type="entry name" value="MAPEG-like_dom_sf"/>
</dbReference>
<dbReference type="PANTHER" id="PTHR35814">
    <property type="match status" value="1"/>
</dbReference>
<comment type="subcellular location">
    <subcellularLocation>
        <location evidence="1">Membrane</location>
    </subcellularLocation>
</comment>
<dbReference type="Proteomes" id="UP000466966">
    <property type="component" value="Unassembled WGS sequence"/>
</dbReference>
<dbReference type="PANTHER" id="PTHR35814:SF1">
    <property type="entry name" value="GLUTATHIONE S-TRANSFERASE-RELATED"/>
    <property type="match status" value="1"/>
</dbReference>
<dbReference type="RefSeq" id="WP_160772497.1">
    <property type="nucleotide sequence ID" value="NZ_WTYV01000005.1"/>
</dbReference>
<dbReference type="InterPro" id="IPR001129">
    <property type="entry name" value="Membr-assoc_MAPEG"/>
</dbReference>
<comment type="caution">
    <text evidence="6">The sequence shown here is derived from an EMBL/GenBank/DDBJ whole genome shotgun (WGS) entry which is preliminary data.</text>
</comment>
<feature type="transmembrane region" description="Helical" evidence="5">
    <location>
        <begin position="54"/>
        <end position="71"/>
    </location>
</feature>
<evidence type="ECO:0000256" key="2">
    <source>
        <dbReference type="ARBA" id="ARBA00022692"/>
    </source>
</evidence>
<evidence type="ECO:0000313" key="6">
    <source>
        <dbReference type="EMBL" id="MXO72570.1"/>
    </source>
</evidence>
<dbReference type="GO" id="GO:0016020">
    <property type="term" value="C:membrane"/>
    <property type="evidence" value="ECO:0007669"/>
    <property type="project" value="UniProtKB-SubCell"/>
</dbReference>
<evidence type="ECO:0000256" key="5">
    <source>
        <dbReference type="SAM" id="Phobius"/>
    </source>
</evidence>
<protein>
    <submittedName>
        <fullName evidence="6">MAPEG family protein</fullName>
    </submittedName>
</protein>
<sequence>MEDLHISLLAAALAGLITGWLGWRCGSIRVKDKILHGDGGNGLLYRRMRAQSNFTEYTPIALVLILLLDLAGQDGWLLGLSALAFMLGRVLHALGMDGEGPTRPRMIGMLLTLPLLLLWAVWAALVAFRVV</sequence>